<protein>
    <submittedName>
        <fullName evidence="1">Uncharacterized protein</fullName>
    </submittedName>
</protein>
<keyword evidence="2" id="KW-1185">Reference proteome</keyword>
<evidence type="ECO:0000313" key="1">
    <source>
        <dbReference type="EMBL" id="OWR44417.1"/>
    </source>
</evidence>
<reference evidence="1 2" key="1">
    <citation type="journal article" date="2011" name="Cell">
        <title>The monarch butterfly genome yields insights into long-distance migration.</title>
        <authorList>
            <person name="Zhan S."/>
            <person name="Merlin C."/>
            <person name="Boore J.L."/>
            <person name="Reppert S.M."/>
        </authorList>
    </citation>
    <scope>NUCLEOTIDE SEQUENCE [LARGE SCALE GENOMIC DNA]</scope>
    <source>
        <strain evidence="1">F-2</strain>
    </source>
</reference>
<name>A0A212ESF5_DANPL</name>
<dbReference type="EMBL" id="AGBW02012802">
    <property type="protein sequence ID" value="OWR44417.1"/>
    <property type="molecule type" value="Genomic_DNA"/>
</dbReference>
<gene>
    <name evidence="1" type="ORF">KGM_209697A</name>
</gene>
<dbReference type="AlphaFoldDB" id="A0A212ESF5"/>
<accession>A0A212ESF5</accession>
<dbReference type="InParanoid" id="A0A212ESF5"/>
<comment type="caution">
    <text evidence="1">The sequence shown here is derived from an EMBL/GenBank/DDBJ whole genome shotgun (WGS) entry which is preliminary data.</text>
</comment>
<evidence type="ECO:0000313" key="2">
    <source>
        <dbReference type="Proteomes" id="UP000007151"/>
    </source>
</evidence>
<organism evidence="1 2">
    <name type="scientific">Danaus plexippus plexippus</name>
    <dbReference type="NCBI Taxonomy" id="278856"/>
    <lineage>
        <taxon>Eukaryota</taxon>
        <taxon>Metazoa</taxon>
        <taxon>Ecdysozoa</taxon>
        <taxon>Arthropoda</taxon>
        <taxon>Hexapoda</taxon>
        <taxon>Insecta</taxon>
        <taxon>Pterygota</taxon>
        <taxon>Neoptera</taxon>
        <taxon>Endopterygota</taxon>
        <taxon>Lepidoptera</taxon>
        <taxon>Glossata</taxon>
        <taxon>Ditrysia</taxon>
        <taxon>Papilionoidea</taxon>
        <taxon>Nymphalidae</taxon>
        <taxon>Danainae</taxon>
        <taxon>Danaini</taxon>
        <taxon>Danaina</taxon>
        <taxon>Danaus</taxon>
        <taxon>Danaus</taxon>
    </lineage>
</organism>
<sequence length="20" mass="2267">MCKFKNVTCAAYARGTMSFH</sequence>
<dbReference type="Proteomes" id="UP000007151">
    <property type="component" value="Unassembled WGS sequence"/>
</dbReference>
<dbReference type="KEGG" id="dpl:KGM_209697A"/>
<feature type="non-terminal residue" evidence="1">
    <location>
        <position position="20"/>
    </location>
</feature>
<proteinExistence type="predicted"/>